<reference evidence="1 2" key="1">
    <citation type="submission" date="2021-06" db="EMBL/GenBank/DDBJ databases">
        <title>Caerostris extrusa draft genome.</title>
        <authorList>
            <person name="Kono N."/>
            <person name="Arakawa K."/>
        </authorList>
    </citation>
    <scope>NUCLEOTIDE SEQUENCE [LARGE SCALE GENOMIC DNA]</scope>
</reference>
<dbReference type="EMBL" id="BPLR01002235">
    <property type="protein sequence ID" value="GIX71586.1"/>
    <property type="molecule type" value="Genomic_DNA"/>
</dbReference>
<accession>A0AAV4MHU2</accession>
<name>A0AAV4MHU2_CAEEX</name>
<gene>
    <name evidence="1" type="ORF">CEXT_361101</name>
</gene>
<organism evidence="1 2">
    <name type="scientific">Caerostris extrusa</name>
    <name type="common">Bark spider</name>
    <name type="synonym">Caerostris bankana</name>
    <dbReference type="NCBI Taxonomy" id="172846"/>
    <lineage>
        <taxon>Eukaryota</taxon>
        <taxon>Metazoa</taxon>
        <taxon>Ecdysozoa</taxon>
        <taxon>Arthropoda</taxon>
        <taxon>Chelicerata</taxon>
        <taxon>Arachnida</taxon>
        <taxon>Araneae</taxon>
        <taxon>Araneomorphae</taxon>
        <taxon>Entelegynae</taxon>
        <taxon>Araneoidea</taxon>
        <taxon>Araneidae</taxon>
        <taxon>Caerostris</taxon>
    </lineage>
</organism>
<sequence length="81" mass="9180">MSIKYGSQVRNATTEMDCAVAAESYYELGLHCCRHAKCRLSLDARICLTMDCHTSAFRLLKVLLKQTLRLLKPPSCQSVTW</sequence>
<evidence type="ECO:0000313" key="1">
    <source>
        <dbReference type="EMBL" id="GIX71586.1"/>
    </source>
</evidence>
<proteinExistence type="predicted"/>
<keyword evidence="2" id="KW-1185">Reference proteome</keyword>
<dbReference type="Proteomes" id="UP001054945">
    <property type="component" value="Unassembled WGS sequence"/>
</dbReference>
<protein>
    <submittedName>
        <fullName evidence="1">Uncharacterized protein</fullName>
    </submittedName>
</protein>
<evidence type="ECO:0000313" key="2">
    <source>
        <dbReference type="Proteomes" id="UP001054945"/>
    </source>
</evidence>
<dbReference type="AlphaFoldDB" id="A0AAV4MHU2"/>
<comment type="caution">
    <text evidence="1">The sequence shown here is derived from an EMBL/GenBank/DDBJ whole genome shotgun (WGS) entry which is preliminary data.</text>
</comment>